<dbReference type="EMBL" id="FQUS01000011">
    <property type="protein sequence ID" value="SHF63195.1"/>
    <property type="molecule type" value="Genomic_DNA"/>
</dbReference>
<dbReference type="SUPFAM" id="SSF46785">
    <property type="entry name" value="Winged helix' DNA-binding domain"/>
    <property type="match status" value="1"/>
</dbReference>
<evidence type="ECO:0000259" key="1">
    <source>
        <dbReference type="PROSITE" id="PS51462"/>
    </source>
</evidence>
<evidence type="ECO:0000313" key="3">
    <source>
        <dbReference type="Proteomes" id="UP000184041"/>
    </source>
</evidence>
<keyword evidence="3" id="KW-1185">Reference proteome</keyword>
<dbReference type="InterPro" id="IPR036388">
    <property type="entry name" value="WH-like_DNA-bd_sf"/>
</dbReference>
<sequence>MDRVLYWSFQIAGHEDSGLVEKRYKNSHIFMKNHYEEHDRILVALDCIIFGFDRSGLKLLLIKRDFEPEKGNWSLMGGFLKREESLDEAADRILHKLTGLKNVYLEQLYGFGEVDRDPVERTVSIAYYALINIQEHDKELMDKYGARWFPINELPDLIFDHPQMVEAAKSRLQYRASHEPVGFELLPEKFTMPELQILYEAIYETELDKRNFRRRILSMDVLVKTDEKQKKYSKKGAYFYKFNEEKYRAKINNGDNLVFKPIKL</sequence>
<dbReference type="InterPro" id="IPR036390">
    <property type="entry name" value="WH_DNA-bd_sf"/>
</dbReference>
<feature type="domain" description="Nudix hydrolase" evidence="1">
    <location>
        <begin position="42"/>
        <end position="172"/>
    </location>
</feature>
<dbReference type="Pfam" id="PF00293">
    <property type="entry name" value="NUDIX"/>
    <property type="match status" value="1"/>
</dbReference>
<dbReference type="InterPro" id="IPR054105">
    <property type="entry name" value="WHD_NrtR"/>
</dbReference>
<dbReference type="InterPro" id="IPR015797">
    <property type="entry name" value="NUDIX_hydrolase-like_dom_sf"/>
</dbReference>
<evidence type="ECO:0000313" key="2">
    <source>
        <dbReference type="EMBL" id="SHF63195.1"/>
    </source>
</evidence>
<gene>
    <name evidence="2" type="ORF">SAMN05443144_11128</name>
</gene>
<dbReference type="Gene3D" id="3.90.79.10">
    <property type="entry name" value="Nucleoside Triphosphate Pyrophosphohydrolase"/>
    <property type="match status" value="1"/>
</dbReference>
<dbReference type="CDD" id="cd18873">
    <property type="entry name" value="NUDIX_NadM_like"/>
    <property type="match status" value="1"/>
</dbReference>
<dbReference type="PANTHER" id="PTHR43736">
    <property type="entry name" value="ADP-RIBOSE PYROPHOSPHATASE"/>
    <property type="match status" value="1"/>
</dbReference>
<dbReference type="Gene3D" id="1.10.10.10">
    <property type="entry name" value="Winged helix-like DNA-binding domain superfamily/Winged helix DNA-binding domain"/>
    <property type="match status" value="1"/>
</dbReference>
<accession>A0A1M5D8J9</accession>
<dbReference type="STRING" id="1194090.SAMN05443144_11128"/>
<organism evidence="2 3">
    <name type="scientific">Fodinibius roseus</name>
    <dbReference type="NCBI Taxonomy" id="1194090"/>
    <lineage>
        <taxon>Bacteria</taxon>
        <taxon>Pseudomonadati</taxon>
        <taxon>Balneolota</taxon>
        <taxon>Balneolia</taxon>
        <taxon>Balneolales</taxon>
        <taxon>Balneolaceae</taxon>
        <taxon>Fodinibius</taxon>
    </lineage>
</organism>
<name>A0A1M5D8J9_9BACT</name>
<dbReference type="SUPFAM" id="SSF55811">
    <property type="entry name" value="Nudix"/>
    <property type="match status" value="1"/>
</dbReference>
<dbReference type="InterPro" id="IPR000086">
    <property type="entry name" value="NUDIX_hydrolase_dom"/>
</dbReference>
<reference evidence="2 3" key="1">
    <citation type="submission" date="2016-11" db="EMBL/GenBank/DDBJ databases">
        <authorList>
            <person name="Jaros S."/>
            <person name="Januszkiewicz K."/>
            <person name="Wedrychowicz H."/>
        </authorList>
    </citation>
    <scope>NUCLEOTIDE SEQUENCE [LARGE SCALE GENOMIC DNA]</scope>
    <source>
        <strain evidence="2 3">DSM 21986</strain>
    </source>
</reference>
<dbReference type="Pfam" id="PF21906">
    <property type="entry name" value="WHD_NrtR"/>
    <property type="match status" value="1"/>
</dbReference>
<dbReference type="PANTHER" id="PTHR43736:SF4">
    <property type="entry name" value="SLR1690 PROTEIN"/>
    <property type="match status" value="1"/>
</dbReference>
<dbReference type="Proteomes" id="UP000184041">
    <property type="component" value="Unassembled WGS sequence"/>
</dbReference>
<dbReference type="AlphaFoldDB" id="A0A1M5D8J9"/>
<dbReference type="PROSITE" id="PS51462">
    <property type="entry name" value="NUDIX"/>
    <property type="match status" value="1"/>
</dbReference>
<protein>
    <submittedName>
        <fullName evidence="2">ADP-ribose pyrophosphatase YjhB, NUDIX family</fullName>
    </submittedName>
</protein>
<proteinExistence type="predicted"/>